<proteinExistence type="predicted"/>
<accession>A0ABC9WXG4</accession>
<comment type="caution">
    <text evidence="2">The sequence shown here is derived from an EMBL/GenBank/DDBJ whole genome shotgun (WGS) entry which is preliminary data.</text>
</comment>
<dbReference type="Proteomes" id="UP001623348">
    <property type="component" value="Unassembled WGS sequence"/>
</dbReference>
<dbReference type="PANTHER" id="PTHR33332">
    <property type="entry name" value="REVERSE TRANSCRIPTASE DOMAIN-CONTAINING PROTEIN"/>
    <property type="match status" value="1"/>
</dbReference>
<name>A0ABC9WXG4_GRUJA</name>
<evidence type="ECO:0000313" key="2">
    <source>
        <dbReference type="EMBL" id="GAB0190120.1"/>
    </source>
</evidence>
<reference evidence="2 3" key="1">
    <citation type="submission" date="2024-06" db="EMBL/GenBank/DDBJ databases">
        <title>The draft genome of Grus japonensis, version 3.</title>
        <authorList>
            <person name="Nabeshima K."/>
            <person name="Suzuki S."/>
            <person name="Onuma M."/>
        </authorList>
    </citation>
    <scope>NUCLEOTIDE SEQUENCE [LARGE SCALE GENOMIC DNA]</scope>
    <source>
        <strain evidence="2 3">451A</strain>
    </source>
</reference>
<organism evidence="2 3">
    <name type="scientific">Grus japonensis</name>
    <name type="common">Japanese crane</name>
    <name type="synonym">Red-crowned crane</name>
    <dbReference type="NCBI Taxonomy" id="30415"/>
    <lineage>
        <taxon>Eukaryota</taxon>
        <taxon>Metazoa</taxon>
        <taxon>Chordata</taxon>
        <taxon>Craniata</taxon>
        <taxon>Vertebrata</taxon>
        <taxon>Euteleostomi</taxon>
        <taxon>Archelosauria</taxon>
        <taxon>Archosauria</taxon>
        <taxon>Dinosauria</taxon>
        <taxon>Saurischia</taxon>
        <taxon>Theropoda</taxon>
        <taxon>Coelurosauria</taxon>
        <taxon>Aves</taxon>
        <taxon>Neognathae</taxon>
        <taxon>Neoaves</taxon>
        <taxon>Gruiformes</taxon>
        <taxon>Gruidae</taxon>
        <taxon>Grus</taxon>
    </lineage>
</organism>
<dbReference type="AlphaFoldDB" id="A0ABC9WXG4"/>
<feature type="region of interest" description="Disordered" evidence="1">
    <location>
        <begin position="112"/>
        <end position="137"/>
    </location>
</feature>
<keyword evidence="3" id="KW-1185">Reference proteome</keyword>
<protein>
    <submittedName>
        <fullName evidence="2">Mitochondrial enolase superfamily member 1</fullName>
    </submittedName>
</protein>
<feature type="compositionally biased region" description="Polar residues" evidence="1">
    <location>
        <begin position="114"/>
        <end position="128"/>
    </location>
</feature>
<gene>
    <name evidence="2" type="ORF">GRJ2_001477300</name>
</gene>
<dbReference type="EMBL" id="BAAFJT010000005">
    <property type="protein sequence ID" value="GAB0190120.1"/>
    <property type="molecule type" value="Genomic_DNA"/>
</dbReference>
<evidence type="ECO:0000313" key="3">
    <source>
        <dbReference type="Proteomes" id="UP001623348"/>
    </source>
</evidence>
<sequence length="137" mass="14941">MADTPEGSAAVQRESWAERNPVKFNKDNCRVLHLGRKNPINQYRLGLDRLESSTAEKDLGVLVDKKLIMSQQCDLVAQKASGILGCIKKTVASRSREVLLLRPGEATFGVLCPGQSSPVQERQGTTGDSPAKGYKDD</sequence>
<evidence type="ECO:0000256" key="1">
    <source>
        <dbReference type="SAM" id="MobiDB-lite"/>
    </source>
</evidence>